<feature type="transmembrane region" description="Helical" evidence="10">
    <location>
        <begin position="345"/>
        <end position="362"/>
    </location>
</feature>
<feature type="transmembrane region" description="Helical" evidence="10">
    <location>
        <begin position="165"/>
        <end position="186"/>
    </location>
</feature>
<evidence type="ECO:0000256" key="9">
    <source>
        <dbReference type="ARBA" id="ARBA00023224"/>
    </source>
</evidence>
<evidence type="ECO:0000256" key="4">
    <source>
        <dbReference type="ARBA" id="ARBA00022692"/>
    </source>
</evidence>
<feature type="transmembrane region" description="Helical" evidence="10">
    <location>
        <begin position="221"/>
        <end position="242"/>
    </location>
</feature>
<comment type="subcellular location">
    <subcellularLocation>
        <location evidence="1">Cell membrane</location>
        <topology evidence="1">Multi-pass membrane protein</topology>
    </subcellularLocation>
</comment>
<evidence type="ECO:0000313" key="11">
    <source>
        <dbReference type="EMBL" id="AFC91730.1"/>
    </source>
</evidence>
<dbReference type="InterPro" id="IPR004117">
    <property type="entry name" value="7tm6_olfct_rcpt"/>
</dbReference>
<dbReference type="EMBL" id="JN836690">
    <property type="protein sequence ID" value="AFC91730.1"/>
    <property type="molecule type" value="mRNA"/>
</dbReference>
<keyword evidence="8 11" id="KW-0675">Receptor</keyword>
<dbReference type="GO" id="GO:0004984">
    <property type="term" value="F:olfactory receptor activity"/>
    <property type="evidence" value="ECO:0007669"/>
    <property type="project" value="InterPro"/>
</dbReference>
<evidence type="ECO:0000256" key="5">
    <source>
        <dbReference type="ARBA" id="ARBA00022725"/>
    </source>
</evidence>
<keyword evidence="3" id="KW-0716">Sensory transduction</keyword>
<dbReference type="Pfam" id="PF02949">
    <property type="entry name" value="7tm_6"/>
    <property type="match status" value="1"/>
</dbReference>
<organism evidence="11">
    <name type="scientific">Cydia pomonella</name>
    <name type="common">Codling moth</name>
    <dbReference type="NCBI Taxonomy" id="82600"/>
    <lineage>
        <taxon>Eukaryota</taxon>
        <taxon>Metazoa</taxon>
        <taxon>Ecdysozoa</taxon>
        <taxon>Arthropoda</taxon>
        <taxon>Hexapoda</taxon>
        <taxon>Insecta</taxon>
        <taxon>Pterygota</taxon>
        <taxon>Neoptera</taxon>
        <taxon>Endopterygota</taxon>
        <taxon>Lepidoptera</taxon>
        <taxon>Glossata</taxon>
        <taxon>Ditrysia</taxon>
        <taxon>Tortricoidea</taxon>
        <taxon>Tortricidae</taxon>
        <taxon>Olethreutinae</taxon>
        <taxon>Grapholitini</taxon>
        <taxon>Cydia</taxon>
    </lineage>
</organism>
<name>H9A5P0_CYDPO</name>
<protein>
    <submittedName>
        <fullName evidence="11">Putative odorant receptor OR65</fullName>
    </submittedName>
</protein>
<evidence type="ECO:0000256" key="2">
    <source>
        <dbReference type="ARBA" id="ARBA00022475"/>
    </source>
</evidence>
<evidence type="ECO:0000256" key="10">
    <source>
        <dbReference type="SAM" id="Phobius"/>
    </source>
</evidence>
<feature type="non-terminal residue" evidence="11">
    <location>
        <position position="1"/>
    </location>
</feature>
<dbReference type="GO" id="GO:0005549">
    <property type="term" value="F:odorant binding"/>
    <property type="evidence" value="ECO:0007669"/>
    <property type="project" value="InterPro"/>
</dbReference>
<dbReference type="PANTHER" id="PTHR21137:SF35">
    <property type="entry name" value="ODORANT RECEPTOR 19A-RELATED"/>
    <property type="match status" value="1"/>
</dbReference>
<evidence type="ECO:0000256" key="3">
    <source>
        <dbReference type="ARBA" id="ARBA00022606"/>
    </source>
</evidence>
<keyword evidence="4 10" id="KW-0812">Transmembrane</keyword>
<dbReference type="GO" id="GO:0007165">
    <property type="term" value="P:signal transduction"/>
    <property type="evidence" value="ECO:0007669"/>
    <property type="project" value="UniProtKB-KW"/>
</dbReference>
<sequence>PGEYSLCSQSNMTLLTIFRDIKSFVNKDGYDLERPDVTLQNFHPQLEVFFAIKGIFFNNCSSKKRFIWPALSSFMASVATGFELLFIWRALTIKNYAMATESFAYLIILGSVILTYLGVLTNRTTILTLLSEMSKDFRYICNLASNYRKSFLDGQLLIWKLTMTWGIFVICVAILYVLNTLLLLLYQSLFATLDEHYVRPLIFPVWLPHDDPYRTPNYEMLLVFDIAIILVAMASFGLYVPLSLHLFMHYYKLLDMILIAIDELFEELDESVVTLPVTDQRRLDVKAELSRRMGRIVRWHQSVFDSVGAITSIYGPMLVYQVMFSSVIICLMAHQVAIQMADGKFNYLFALLTFGAILQLWIPCCMGTLLQTKALSLGERCFYSGWYKTPLTQLVRQDLLIFITRTQVPVEIKFTGLPEMELHTFSSIMSTAYSYFNMLRQYN</sequence>
<reference evidence="11" key="2">
    <citation type="journal article" date="2016" name="Sci. Rep.">
        <title>The chemosensory receptors of codling moth Cydia pomonella-expression in larvae and adults.</title>
        <authorList>
            <person name="Walker W.B.III."/>
            <person name="Gonzalez F."/>
            <person name="Garczynski S.F."/>
            <person name="Witzgall P."/>
        </authorList>
    </citation>
    <scope>NUCLEOTIDE SEQUENCE</scope>
</reference>
<keyword evidence="2" id="KW-1003">Cell membrane</keyword>
<feature type="transmembrane region" description="Helical" evidence="10">
    <location>
        <begin position="313"/>
        <end position="333"/>
    </location>
</feature>
<keyword evidence="9" id="KW-0807">Transducer</keyword>
<evidence type="ECO:0000256" key="7">
    <source>
        <dbReference type="ARBA" id="ARBA00023136"/>
    </source>
</evidence>
<dbReference type="AlphaFoldDB" id="H9A5P0"/>
<feature type="transmembrane region" description="Helical" evidence="10">
    <location>
        <begin position="103"/>
        <end position="121"/>
    </location>
</feature>
<evidence type="ECO:0000256" key="6">
    <source>
        <dbReference type="ARBA" id="ARBA00022989"/>
    </source>
</evidence>
<dbReference type="GO" id="GO:0005886">
    <property type="term" value="C:plasma membrane"/>
    <property type="evidence" value="ECO:0007669"/>
    <property type="project" value="UniProtKB-SubCell"/>
</dbReference>
<evidence type="ECO:0000256" key="1">
    <source>
        <dbReference type="ARBA" id="ARBA00004651"/>
    </source>
</evidence>
<proteinExistence type="evidence at transcript level"/>
<keyword evidence="6 10" id="KW-1133">Transmembrane helix</keyword>
<dbReference type="PANTHER" id="PTHR21137">
    <property type="entry name" value="ODORANT RECEPTOR"/>
    <property type="match status" value="1"/>
</dbReference>
<evidence type="ECO:0000256" key="8">
    <source>
        <dbReference type="ARBA" id="ARBA00023170"/>
    </source>
</evidence>
<feature type="transmembrane region" description="Helical" evidence="10">
    <location>
        <begin position="66"/>
        <end position="91"/>
    </location>
</feature>
<accession>H9A5P0</accession>
<keyword evidence="7 10" id="KW-0472">Membrane</keyword>
<keyword evidence="5" id="KW-0552">Olfaction</keyword>
<reference evidence="11" key="1">
    <citation type="journal article" date="2012" name="PLoS ONE">
        <title>Putative Chemosensory Receptors of the Codling Moth, Cydia pomonella, Identified by Antennal Transcriptome Analysis.</title>
        <authorList>
            <person name="Bengtsson J.M."/>
            <person name="Trona F."/>
            <person name="Montagne N."/>
            <person name="Anfora G."/>
            <person name="Ignell R."/>
            <person name="Witzgall P."/>
            <person name="Jacquin-Joly E."/>
        </authorList>
    </citation>
    <scope>NUCLEOTIDE SEQUENCE</scope>
</reference>